<organism evidence="2">
    <name type="scientific">Cacopsylla melanoneura</name>
    <dbReference type="NCBI Taxonomy" id="428564"/>
    <lineage>
        <taxon>Eukaryota</taxon>
        <taxon>Metazoa</taxon>
        <taxon>Ecdysozoa</taxon>
        <taxon>Arthropoda</taxon>
        <taxon>Hexapoda</taxon>
        <taxon>Insecta</taxon>
        <taxon>Pterygota</taxon>
        <taxon>Neoptera</taxon>
        <taxon>Paraneoptera</taxon>
        <taxon>Hemiptera</taxon>
        <taxon>Sternorrhyncha</taxon>
        <taxon>Psylloidea</taxon>
        <taxon>Psyllidae</taxon>
        <taxon>Psyllinae</taxon>
        <taxon>Cacopsylla</taxon>
    </lineage>
</organism>
<evidence type="ECO:0000313" key="2">
    <source>
        <dbReference type="EMBL" id="CAG6740454.1"/>
    </source>
</evidence>
<dbReference type="AlphaFoldDB" id="A0A8D8Z4T7"/>
<feature type="transmembrane region" description="Helical" evidence="1">
    <location>
        <begin position="35"/>
        <end position="56"/>
    </location>
</feature>
<keyword evidence="1" id="KW-0812">Transmembrane</keyword>
<proteinExistence type="predicted"/>
<name>A0A8D8Z4T7_9HEMI</name>
<keyword evidence="1" id="KW-1133">Transmembrane helix</keyword>
<sequence>MKDNGYVMMCLLFKNRLHTEYHGYPSTYLSTKSPIFLFSCVYLALTYFSTAIWYGYGEILLFRSWHKPKLLFSSLVVHIAYTSRRSEESLTRWTKKIPTTLPT</sequence>
<evidence type="ECO:0000256" key="1">
    <source>
        <dbReference type="SAM" id="Phobius"/>
    </source>
</evidence>
<keyword evidence="1" id="KW-0472">Membrane</keyword>
<dbReference type="EMBL" id="HBUF01419291">
    <property type="protein sequence ID" value="CAG6740454.1"/>
    <property type="molecule type" value="Transcribed_RNA"/>
</dbReference>
<reference evidence="2" key="1">
    <citation type="submission" date="2021-05" db="EMBL/GenBank/DDBJ databases">
        <authorList>
            <person name="Alioto T."/>
            <person name="Alioto T."/>
            <person name="Gomez Garrido J."/>
        </authorList>
    </citation>
    <scope>NUCLEOTIDE SEQUENCE</scope>
</reference>
<protein>
    <submittedName>
        <fullName evidence="2">Uncharacterized protein</fullName>
    </submittedName>
</protein>
<accession>A0A8D8Z4T7</accession>